<evidence type="ECO:0000256" key="8">
    <source>
        <dbReference type="ARBA" id="ARBA00022833"/>
    </source>
</evidence>
<keyword evidence="2" id="KW-0489">Methyltransferase</keyword>
<dbReference type="InterPro" id="IPR013087">
    <property type="entry name" value="Znf_C2H2_type"/>
</dbReference>
<evidence type="ECO:0000256" key="13">
    <source>
        <dbReference type="ARBA" id="ARBA00023242"/>
    </source>
</evidence>
<keyword evidence="9" id="KW-0524">Neurogenesis</keyword>
<gene>
    <name evidence="20" type="primary">Znf488</name>
    <name evidence="20" type="ORF">NOTPEN_R06148</name>
</gene>
<proteinExistence type="predicted"/>
<evidence type="ECO:0000256" key="12">
    <source>
        <dbReference type="ARBA" id="ARBA00023163"/>
    </source>
</evidence>
<evidence type="ECO:0000313" key="20">
    <source>
        <dbReference type="EMBL" id="NWX86210.1"/>
    </source>
</evidence>
<keyword evidence="8" id="KW-0862">Zinc</keyword>
<keyword evidence="5" id="KW-0479">Metal-binding</keyword>
<evidence type="ECO:0000256" key="4">
    <source>
        <dbReference type="ARBA" id="ARBA00022691"/>
    </source>
</evidence>
<feature type="region of interest" description="Disordered" evidence="17">
    <location>
        <begin position="226"/>
        <end position="251"/>
    </location>
</feature>
<feature type="compositionally biased region" description="Basic and acidic residues" evidence="17">
    <location>
        <begin position="307"/>
        <end position="323"/>
    </location>
</feature>
<dbReference type="InterPro" id="IPR046341">
    <property type="entry name" value="SET_dom_sf"/>
</dbReference>
<dbReference type="InterPro" id="IPR001214">
    <property type="entry name" value="SET_dom"/>
</dbReference>
<accession>A0A7K6ZQF4</accession>
<dbReference type="PROSITE" id="PS50280">
    <property type="entry name" value="SET"/>
    <property type="match status" value="1"/>
</dbReference>
<feature type="domain" description="C2H2-type" evidence="18">
    <location>
        <begin position="160"/>
        <end position="188"/>
    </location>
</feature>
<name>A0A7K6ZQF4_9AVES</name>
<dbReference type="Proteomes" id="UP000538817">
    <property type="component" value="Unassembled WGS sequence"/>
</dbReference>
<feature type="region of interest" description="Disordered" evidence="17">
    <location>
        <begin position="287"/>
        <end position="335"/>
    </location>
</feature>
<sequence length="554" mass="62123">SLPKFLWTSDNKLLHHHFPDIFATVHTTQDIPKEVIFGPCLLQNTLLDTVASIALKCSDRKNIHYVFKVDVTSVHSPSGLPWMRLVQAAANSKEQNLEAYLKNSQLYYRSTRKINKNEELLVWYDEELSSLLGFNEIKAQSPQNGELCKTDHLLSVSAELRCQECNRVFKCEHSYLSHVRFLCVSEKGALLWRNFQDPKIAKGSLTDQATNFHSLARDLEVKMAAPKDDAHGLTGERRAKSEEAENNRNRKTVLLEKTNNLSEEHTCGGKEEMGGENALAGSFWKPSSGRQVARKDALEQKQSAFTEVRRMKDKLRNERPKESEQEDGPVPLGKEQVSKEVLLNSSGSAFSFVWPARARGEQKSAFSKPTKCLAERAAANSSHPVNDSAKSLGELSGLIATTDIMCCSTLLNSKFFVSDLCSSQMLQTSISRSNVFPYASEPWPKQTGGQLQSTTTTSSSSSSSSSASSSSSLTLLPPTFTSFGVAAQNWCAKCNLSFRMTSDLVFHMRSHHKKEYSSTESQSKRKREEKLTCPICHEYFRERHHLSRHMTSHN</sequence>
<feature type="region of interest" description="Disordered" evidence="17">
    <location>
        <begin position="443"/>
        <end position="472"/>
    </location>
</feature>
<keyword evidence="21" id="KW-1185">Reference proteome</keyword>
<dbReference type="PANTHER" id="PTHR16516:SF5">
    <property type="entry name" value="ZINC FINGER PROTEIN 488"/>
    <property type="match status" value="1"/>
</dbReference>
<keyword evidence="7 16" id="KW-0863">Zinc-finger</keyword>
<dbReference type="SMART" id="SM00355">
    <property type="entry name" value="ZnF_C2H2"/>
    <property type="match status" value="3"/>
</dbReference>
<evidence type="ECO:0000256" key="14">
    <source>
        <dbReference type="ARBA" id="ARBA00067591"/>
    </source>
</evidence>
<evidence type="ECO:0000256" key="7">
    <source>
        <dbReference type="ARBA" id="ARBA00022771"/>
    </source>
</evidence>
<evidence type="ECO:0000256" key="17">
    <source>
        <dbReference type="SAM" id="MobiDB-lite"/>
    </source>
</evidence>
<dbReference type="PROSITE" id="PS00028">
    <property type="entry name" value="ZINC_FINGER_C2H2_1"/>
    <property type="match status" value="2"/>
</dbReference>
<dbReference type="GO" id="GO:0014003">
    <property type="term" value="P:oligodendrocyte development"/>
    <property type="evidence" value="ECO:0007669"/>
    <property type="project" value="TreeGrafter"/>
</dbReference>
<evidence type="ECO:0000256" key="6">
    <source>
        <dbReference type="ARBA" id="ARBA00022737"/>
    </source>
</evidence>
<feature type="non-terminal residue" evidence="20">
    <location>
        <position position="1"/>
    </location>
</feature>
<keyword evidence="3" id="KW-0808">Transferase</keyword>
<comment type="subcellular location">
    <subcellularLocation>
        <location evidence="1">Nucleus</location>
    </subcellularLocation>
</comment>
<dbReference type="Gene3D" id="2.170.270.10">
    <property type="entry name" value="SET domain"/>
    <property type="match status" value="1"/>
</dbReference>
<evidence type="ECO:0000313" key="21">
    <source>
        <dbReference type="Proteomes" id="UP000538817"/>
    </source>
</evidence>
<dbReference type="Gene3D" id="3.30.160.60">
    <property type="entry name" value="Classic Zinc Finger"/>
    <property type="match status" value="1"/>
</dbReference>
<dbReference type="GO" id="GO:0006355">
    <property type="term" value="P:regulation of DNA-templated transcription"/>
    <property type="evidence" value="ECO:0007669"/>
    <property type="project" value="TreeGrafter"/>
</dbReference>
<evidence type="ECO:0000256" key="1">
    <source>
        <dbReference type="ARBA" id="ARBA00004123"/>
    </source>
</evidence>
<protein>
    <recommendedName>
        <fullName evidence="14">PR domain zinc finger protein 8</fullName>
    </recommendedName>
    <alternativeName>
        <fullName evidence="15">PR domain-containing protein 8</fullName>
    </alternativeName>
</protein>
<dbReference type="GO" id="GO:0008168">
    <property type="term" value="F:methyltransferase activity"/>
    <property type="evidence" value="ECO:0007669"/>
    <property type="project" value="UniProtKB-KW"/>
</dbReference>
<dbReference type="AlphaFoldDB" id="A0A7K6ZQF4"/>
<dbReference type="Pfam" id="PF21549">
    <property type="entry name" value="PRDM2_PR"/>
    <property type="match status" value="1"/>
</dbReference>
<dbReference type="InterPro" id="IPR052296">
    <property type="entry name" value="TR-Histone_Methyltrans"/>
</dbReference>
<evidence type="ECO:0000259" key="18">
    <source>
        <dbReference type="PROSITE" id="PS50157"/>
    </source>
</evidence>
<dbReference type="EMBL" id="VZSG01000204">
    <property type="protein sequence ID" value="NWX86210.1"/>
    <property type="molecule type" value="Genomic_DNA"/>
</dbReference>
<evidence type="ECO:0000259" key="19">
    <source>
        <dbReference type="PROSITE" id="PS50280"/>
    </source>
</evidence>
<evidence type="ECO:0000256" key="16">
    <source>
        <dbReference type="PROSITE-ProRule" id="PRU00042"/>
    </source>
</evidence>
<feature type="domain" description="C2H2-type" evidence="18">
    <location>
        <begin position="489"/>
        <end position="517"/>
    </location>
</feature>
<comment type="caution">
    <text evidence="20">The sequence shown here is derived from an EMBL/GenBank/DDBJ whole genome shotgun (WGS) entry which is preliminary data.</text>
</comment>
<feature type="compositionally biased region" description="Low complexity" evidence="17">
    <location>
        <begin position="453"/>
        <end position="472"/>
    </location>
</feature>
<dbReference type="PROSITE" id="PS50157">
    <property type="entry name" value="ZINC_FINGER_C2H2_2"/>
    <property type="match status" value="3"/>
</dbReference>
<evidence type="ECO:0000256" key="3">
    <source>
        <dbReference type="ARBA" id="ARBA00022679"/>
    </source>
</evidence>
<keyword evidence="6" id="KW-0677">Repeat</keyword>
<organism evidence="20 21">
    <name type="scientific">Nothoprocta pentlandii</name>
    <dbReference type="NCBI Taxonomy" id="2585814"/>
    <lineage>
        <taxon>Eukaryota</taxon>
        <taxon>Metazoa</taxon>
        <taxon>Chordata</taxon>
        <taxon>Craniata</taxon>
        <taxon>Vertebrata</taxon>
        <taxon>Euteleostomi</taxon>
        <taxon>Archelosauria</taxon>
        <taxon>Archosauria</taxon>
        <taxon>Dinosauria</taxon>
        <taxon>Saurischia</taxon>
        <taxon>Theropoda</taxon>
        <taxon>Coelurosauria</taxon>
        <taxon>Aves</taxon>
        <taxon>Palaeognathae</taxon>
        <taxon>Tinamiformes</taxon>
        <taxon>Tinamidae</taxon>
        <taxon>Nothoprocta</taxon>
    </lineage>
</organism>
<keyword evidence="4" id="KW-0949">S-adenosyl-L-methionine</keyword>
<dbReference type="PANTHER" id="PTHR16516">
    <property type="entry name" value="AGAP007109-PA"/>
    <property type="match status" value="1"/>
</dbReference>
<feature type="non-terminal residue" evidence="20">
    <location>
        <position position="554"/>
    </location>
</feature>
<keyword evidence="11" id="KW-0238">DNA-binding</keyword>
<evidence type="ECO:0000256" key="10">
    <source>
        <dbReference type="ARBA" id="ARBA00023015"/>
    </source>
</evidence>
<dbReference type="GO" id="GO:0003677">
    <property type="term" value="F:DNA binding"/>
    <property type="evidence" value="ECO:0007669"/>
    <property type="project" value="UniProtKB-KW"/>
</dbReference>
<keyword evidence="12" id="KW-0804">Transcription</keyword>
<dbReference type="FunFam" id="2.170.270.10:FF:000012">
    <property type="entry name" value="PR domain zinc finger protein 8"/>
    <property type="match status" value="1"/>
</dbReference>
<evidence type="ECO:0000256" key="11">
    <source>
        <dbReference type="ARBA" id="ARBA00023125"/>
    </source>
</evidence>
<dbReference type="GO" id="GO:0005654">
    <property type="term" value="C:nucleoplasm"/>
    <property type="evidence" value="ECO:0007669"/>
    <property type="project" value="UniProtKB-ARBA"/>
</dbReference>
<dbReference type="GO" id="GO:0032259">
    <property type="term" value="P:methylation"/>
    <property type="evidence" value="ECO:0007669"/>
    <property type="project" value="UniProtKB-KW"/>
</dbReference>
<evidence type="ECO:0000256" key="15">
    <source>
        <dbReference type="ARBA" id="ARBA00082172"/>
    </source>
</evidence>
<evidence type="ECO:0000256" key="5">
    <source>
        <dbReference type="ARBA" id="ARBA00022723"/>
    </source>
</evidence>
<evidence type="ECO:0000256" key="2">
    <source>
        <dbReference type="ARBA" id="ARBA00022603"/>
    </source>
</evidence>
<reference evidence="20 21" key="1">
    <citation type="submission" date="2019-09" db="EMBL/GenBank/DDBJ databases">
        <title>Bird 10,000 Genomes (B10K) Project - Family phase.</title>
        <authorList>
            <person name="Zhang G."/>
        </authorList>
    </citation>
    <scope>NUCLEOTIDE SEQUENCE [LARGE SCALE GENOMIC DNA]</scope>
    <source>
        <strain evidence="20">B10K-MSB-04</strain>
    </source>
</reference>
<feature type="domain" description="C2H2-type" evidence="18">
    <location>
        <begin position="531"/>
        <end position="554"/>
    </location>
</feature>
<keyword evidence="10" id="KW-0805">Transcription regulation</keyword>
<feature type="domain" description="SET" evidence="19">
    <location>
        <begin position="1"/>
        <end position="125"/>
    </location>
</feature>
<keyword evidence="13" id="KW-0539">Nucleus</keyword>
<evidence type="ECO:0000256" key="9">
    <source>
        <dbReference type="ARBA" id="ARBA00022902"/>
    </source>
</evidence>
<dbReference type="GO" id="GO:0008270">
    <property type="term" value="F:zinc ion binding"/>
    <property type="evidence" value="ECO:0007669"/>
    <property type="project" value="UniProtKB-KW"/>
</dbReference>
<feature type="compositionally biased region" description="Basic and acidic residues" evidence="17">
    <location>
        <begin position="226"/>
        <end position="248"/>
    </location>
</feature>